<gene>
    <name evidence="1" type="ORF">GCM10009097_06760</name>
</gene>
<reference evidence="1 2" key="1">
    <citation type="journal article" date="2019" name="Int. J. Syst. Evol. Microbiol.">
        <title>The Global Catalogue of Microorganisms (GCM) 10K type strain sequencing project: providing services to taxonomists for standard genome sequencing and annotation.</title>
        <authorList>
            <consortium name="The Broad Institute Genomics Platform"/>
            <consortium name="The Broad Institute Genome Sequencing Center for Infectious Disease"/>
            <person name="Wu L."/>
            <person name="Ma J."/>
        </authorList>
    </citation>
    <scope>NUCLEOTIDE SEQUENCE [LARGE SCALE GENOMIC DNA]</scope>
    <source>
        <strain evidence="1 2">JCM 14330</strain>
    </source>
</reference>
<keyword evidence="2" id="KW-1185">Reference proteome</keyword>
<dbReference type="RefSeq" id="WP_343927139.1">
    <property type="nucleotide sequence ID" value="NZ_BAAAEN010000002.1"/>
</dbReference>
<accession>A0ABN1BAQ0</accession>
<dbReference type="InterPro" id="IPR010982">
    <property type="entry name" value="Lambda_DNA-bd_dom_sf"/>
</dbReference>
<dbReference type="CDD" id="cd00093">
    <property type="entry name" value="HTH_XRE"/>
    <property type="match status" value="1"/>
</dbReference>
<dbReference type="InterPro" id="IPR001387">
    <property type="entry name" value="Cro/C1-type_HTH"/>
</dbReference>
<proteinExistence type="predicted"/>
<comment type="caution">
    <text evidence="1">The sequence shown here is derived from an EMBL/GenBank/DDBJ whole genome shotgun (WGS) entry which is preliminary data.</text>
</comment>
<evidence type="ECO:0000313" key="1">
    <source>
        <dbReference type="EMBL" id="GAA0493556.1"/>
    </source>
</evidence>
<organism evidence="1 2">
    <name type="scientific">Pigmentiphaga daeguensis</name>
    <dbReference type="NCBI Taxonomy" id="414049"/>
    <lineage>
        <taxon>Bacteria</taxon>
        <taxon>Pseudomonadati</taxon>
        <taxon>Pseudomonadota</taxon>
        <taxon>Betaproteobacteria</taxon>
        <taxon>Burkholderiales</taxon>
        <taxon>Alcaligenaceae</taxon>
        <taxon>Pigmentiphaga</taxon>
    </lineage>
</organism>
<dbReference type="Gene3D" id="1.10.260.40">
    <property type="entry name" value="lambda repressor-like DNA-binding domains"/>
    <property type="match status" value="1"/>
</dbReference>
<dbReference type="Proteomes" id="UP001501706">
    <property type="component" value="Unassembled WGS sequence"/>
</dbReference>
<name>A0ABN1BAQ0_9BURK</name>
<sequence length="87" mass="9586">MNPNHDLLPIRTACDIFGGQSALARRLGVSAVTVNQWLKHERPVPAARCVAIERATNGAVTRQELRPHDWAEIWPELSGQEEGAPHA</sequence>
<protein>
    <recommendedName>
        <fullName evidence="3">Antitoxin of toxin-antitoxin system, YdaS/YdaT</fullName>
    </recommendedName>
</protein>
<dbReference type="SUPFAM" id="SSF47413">
    <property type="entry name" value="lambda repressor-like DNA-binding domains"/>
    <property type="match status" value="1"/>
</dbReference>
<dbReference type="Pfam" id="PF15943">
    <property type="entry name" value="YdaS_toxin"/>
    <property type="match status" value="1"/>
</dbReference>
<dbReference type="EMBL" id="BAAAEN010000002">
    <property type="protein sequence ID" value="GAA0493556.1"/>
    <property type="molecule type" value="Genomic_DNA"/>
</dbReference>
<evidence type="ECO:0008006" key="3">
    <source>
        <dbReference type="Google" id="ProtNLM"/>
    </source>
</evidence>
<dbReference type="InterPro" id="IPR031856">
    <property type="entry name" value="YdaS_toxin-like"/>
</dbReference>
<evidence type="ECO:0000313" key="2">
    <source>
        <dbReference type="Proteomes" id="UP001501706"/>
    </source>
</evidence>